<evidence type="ECO:0000313" key="2">
    <source>
        <dbReference type="EMBL" id="SDC55671.1"/>
    </source>
</evidence>
<keyword evidence="1" id="KW-0812">Transmembrane</keyword>
<protein>
    <submittedName>
        <fullName evidence="2">Uncharacterized protein</fullName>
    </submittedName>
</protein>
<accession>A0A1G6MJM2</accession>
<keyword evidence="1" id="KW-0472">Membrane</keyword>
<feature type="transmembrane region" description="Helical" evidence="1">
    <location>
        <begin position="6"/>
        <end position="24"/>
    </location>
</feature>
<evidence type="ECO:0000313" key="3">
    <source>
        <dbReference type="Proteomes" id="UP000242662"/>
    </source>
</evidence>
<dbReference type="EMBL" id="FMYM01000010">
    <property type="protein sequence ID" value="SDC55671.1"/>
    <property type="molecule type" value="Genomic_DNA"/>
</dbReference>
<dbReference type="STRING" id="1464122.SAMN05421737_11046"/>
<keyword evidence="3" id="KW-1185">Reference proteome</keyword>
<dbReference type="RefSeq" id="WP_281241417.1">
    <property type="nucleotide sequence ID" value="NZ_FMYM01000010.1"/>
</dbReference>
<keyword evidence="1" id="KW-1133">Transmembrane helix</keyword>
<proteinExistence type="predicted"/>
<gene>
    <name evidence="2" type="ORF">SAMN05421737_11046</name>
</gene>
<evidence type="ECO:0000256" key="1">
    <source>
        <dbReference type="SAM" id="Phobius"/>
    </source>
</evidence>
<dbReference type="AlphaFoldDB" id="A0A1G6MJM2"/>
<reference evidence="3" key="1">
    <citation type="submission" date="2016-09" db="EMBL/GenBank/DDBJ databases">
        <authorList>
            <person name="Varghese N."/>
            <person name="Submissions S."/>
        </authorList>
    </citation>
    <scope>NUCLEOTIDE SEQUENCE [LARGE SCALE GENOMIC DNA]</scope>
    <source>
        <strain evidence="3">25nlg</strain>
    </source>
</reference>
<sequence>MIVVEFLLSLSITFFIVVLCKGILDEILGSVKQLKASSWEQ</sequence>
<name>A0A1G6MJM2_9BACI</name>
<dbReference type="Proteomes" id="UP000242662">
    <property type="component" value="Unassembled WGS sequence"/>
</dbReference>
<organism evidence="2 3">
    <name type="scientific">Shouchella lonarensis</name>
    <dbReference type="NCBI Taxonomy" id="1464122"/>
    <lineage>
        <taxon>Bacteria</taxon>
        <taxon>Bacillati</taxon>
        <taxon>Bacillota</taxon>
        <taxon>Bacilli</taxon>
        <taxon>Bacillales</taxon>
        <taxon>Bacillaceae</taxon>
        <taxon>Shouchella</taxon>
    </lineage>
</organism>